<gene>
    <name evidence="1" type="ORF">J0S82_015831</name>
</gene>
<dbReference type="AlphaFoldDB" id="A0A8J6A7G4"/>
<reference evidence="1" key="1">
    <citation type="journal article" date="2021" name="Evol. Appl.">
        <title>The genome of the Pyrenean desman and the effects of bottlenecks and inbreeding on the genomic landscape of an endangered species.</title>
        <authorList>
            <person name="Escoda L."/>
            <person name="Castresana J."/>
        </authorList>
    </citation>
    <scope>NUCLEOTIDE SEQUENCE</scope>
    <source>
        <strain evidence="1">IBE-C5619</strain>
    </source>
</reference>
<sequence length="120" mass="13926">MEDSNEISSLETVEYNTVPSFVLTQSTEQKSTVTSQAQWSDFDDDYKTVLSTIHGSVGMQLPFQSSNLYTNPRIFTNFNICNFPFGGRLKTYMQYVKINDVVRGKLFIFMETWLSVFYRL</sequence>
<feature type="non-terminal residue" evidence="1">
    <location>
        <position position="1"/>
    </location>
</feature>
<name>A0A8J6A7G4_GALPY</name>
<dbReference type="EMBL" id="JAGFMF010011780">
    <property type="protein sequence ID" value="KAG8513030.1"/>
    <property type="molecule type" value="Genomic_DNA"/>
</dbReference>
<evidence type="ECO:0000313" key="1">
    <source>
        <dbReference type="EMBL" id="KAG8513030.1"/>
    </source>
</evidence>
<accession>A0A8J6A7G4</accession>
<dbReference type="Proteomes" id="UP000700334">
    <property type="component" value="Unassembled WGS sequence"/>
</dbReference>
<evidence type="ECO:0000313" key="2">
    <source>
        <dbReference type="Proteomes" id="UP000700334"/>
    </source>
</evidence>
<organism evidence="1 2">
    <name type="scientific">Galemys pyrenaicus</name>
    <name type="common">Iberian desman</name>
    <name type="synonym">Pyrenean desman</name>
    <dbReference type="NCBI Taxonomy" id="202257"/>
    <lineage>
        <taxon>Eukaryota</taxon>
        <taxon>Metazoa</taxon>
        <taxon>Chordata</taxon>
        <taxon>Craniata</taxon>
        <taxon>Vertebrata</taxon>
        <taxon>Euteleostomi</taxon>
        <taxon>Mammalia</taxon>
        <taxon>Eutheria</taxon>
        <taxon>Laurasiatheria</taxon>
        <taxon>Eulipotyphla</taxon>
        <taxon>Talpidae</taxon>
        <taxon>Galemys</taxon>
    </lineage>
</organism>
<proteinExistence type="predicted"/>
<keyword evidence="2" id="KW-1185">Reference proteome</keyword>
<comment type="caution">
    <text evidence="1">The sequence shown here is derived from an EMBL/GenBank/DDBJ whole genome shotgun (WGS) entry which is preliminary data.</text>
</comment>
<protein>
    <submittedName>
        <fullName evidence="1">Uncharacterized protein</fullName>
    </submittedName>
</protein>